<evidence type="ECO:0000313" key="3">
    <source>
        <dbReference type="EMBL" id="ORJ27316.1"/>
    </source>
</evidence>
<dbReference type="Proteomes" id="UP000192536">
    <property type="component" value="Unassembled WGS sequence"/>
</dbReference>
<evidence type="ECO:0008006" key="5">
    <source>
        <dbReference type="Google" id="ProtNLM"/>
    </source>
</evidence>
<keyword evidence="2" id="KW-0732">Signal</keyword>
<dbReference type="AlphaFoldDB" id="A0A1X0WKK8"/>
<dbReference type="STRING" id="1646377.BS640_02290"/>
<keyword evidence="4" id="KW-1185">Reference proteome</keyword>
<evidence type="ECO:0000256" key="1">
    <source>
        <dbReference type="SAM" id="MobiDB-lite"/>
    </source>
</evidence>
<dbReference type="EMBL" id="MRWE01000002">
    <property type="protein sequence ID" value="ORJ27316.1"/>
    <property type="molecule type" value="Genomic_DNA"/>
</dbReference>
<comment type="caution">
    <text evidence="3">The sequence shown here is derived from an EMBL/GenBank/DDBJ whole genome shotgun (WGS) entry which is preliminary data.</text>
</comment>
<dbReference type="RefSeq" id="WP_084911760.1">
    <property type="nucleotide sequence ID" value="NZ_MRWE01000002.1"/>
</dbReference>
<feature type="region of interest" description="Disordered" evidence="1">
    <location>
        <begin position="38"/>
        <end position="100"/>
    </location>
</feature>
<dbReference type="InterPro" id="IPR029058">
    <property type="entry name" value="AB_hydrolase_fold"/>
</dbReference>
<evidence type="ECO:0000313" key="4">
    <source>
        <dbReference type="Proteomes" id="UP000192536"/>
    </source>
</evidence>
<evidence type="ECO:0000256" key="2">
    <source>
        <dbReference type="SAM" id="SignalP"/>
    </source>
</evidence>
<sequence length="388" mass="42175">MIRALRWAILLLIVSATAKADELSIPYKLPTAGDAPAVNTPVPAAPDKAASATPQTAPAAPAAPSPAVTPSAVSAAKAAPANGQTVTTPAAPAKPAVSKAPAKPTGIVLKTLADGTGSFYFPVGGNKKPVEVFTYQPAGTDASTPVIMAMTGVDRNASTYRNDWIKIADQYHFRIVVPRFTDQDFPGSYGYNLGNIQDPKTHHRLPKSQWTFTLVNDIFNAMRQQGITTQSQYYLFGNSAGCQFVHRMLTLLPQPEVKAAICSAAGWWTLPDTDQRWPYGLRASPIKVSQSQLAEYFAKPILIAVGTNDDDPENRLLRHSKGAMAQGVTRLDRAENFFTTSQQQAEQNYMPFNWHFVALPDIGHSDIKMSIYAAGQFSRFEQQHEFNP</sequence>
<reference evidence="3 4" key="1">
    <citation type="journal article" date="2017" name="Int. J. Syst. Evol. Microbiol.">
        <title>Rouxiella badensis sp. nov. and Rouxiella silvae sp. nov. isolated from peat bog soil in Germany and emendation of the genus description.</title>
        <authorList>
            <person name="Le Fleche-Mateos A."/>
            <person name="Kugler J.H."/>
            <person name="Hansen S.H."/>
            <person name="Syldatk C."/>
            <person name="Hausmann R."/>
            <person name="Lomprez F."/>
            <person name="Vandenbogaert M."/>
            <person name="Manuguerra J.C."/>
            <person name="Grimont P.A."/>
        </authorList>
    </citation>
    <scope>NUCLEOTIDE SEQUENCE [LARGE SCALE GENOMIC DNA]</scope>
    <source>
        <strain evidence="3 4">DSM 100043</strain>
    </source>
</reference>
<proteinExistence type="predicted"/>
<organism evidence="3 4">
    <name type="scientific">Rouxiella badensis</name>
    <dbReference type="NCBI Taxonomy" id="1646377"/>
    <lineage>
        <taxon>Bacteria</taxon>
        <taxon>Pseudomonadati</taxon>
        <taxon>Pseudomonadota</taxon>
        <taxon>Gammaproteobacteria</taxon>
        <taxon>Enterobacterales</taxon>
        <taxon>Yersiniaceae</taxon>
        <taxon>Rouxiella</taxon>
    </lineage>
</organism>
<dbReference type="Gene3D" id="3.40.50.1820">
    <property type="entry name" value="alpha/beta hydrolase"/>
    <property type="match status" value="1"/>
</dbReference>
<accession>A0A1X0WKK8</accession>
<name>A0A1X0WKK8_9GAMM</name>
<protein>
    <recommendedName>
        <fullName evidence="5">Alpha/beta hydrolase</fullName>
    </recommendedName>
</protein>
<dbReference type="SUPFAM" id="SSF53474">
    <property type="entry name" value="alpha/beta-Hydrolases"/>
    <property type="match status" value="1"/>
</dbReference>
<gene>
    <name evidence="3" type="ORF">BS640_02290</name>
</gene>
<feature type="chain" id="PRO_5012800836" description="Alpha/beta hydrolase" evidence="2">
    <location>
        <begin position="21"/>
        <end position="388"/>
    </location>
</feature>
<feature type="signal peptide" evidence="2">
    <location>
        <begin position="1"/>
        <end position="20"/>
    </location>
</feature>